<sequence length="99" mass="11648">MSGKKKSCDRNFSDFEVNFLLEHVDSWKDIIDSKKQFFVQYCYRLVYCFFIESVSQAKIDVAVVFEWISTSDQMKSNNLILSSNIFQEIKQTGSRTIRP</sequence>
<accession>A0A915KIC9</accession>
<organism evidence="1 2">
    <name type="scientific">Romanomermis culicivorax</name>
    <name type="common">Nematode worm</name>
    <dbReference type="NCBI Taxonomy" id="13658"/>
    <lineage>
        <taxon>Eukaryota</taxon>
        <taxon>Metazoa</taxon>
        <taxon>Ecdysozoa</taxon>
        <taxon>Nematoda</taxon>
        <taxon>Enoplea</taxon>
        <taxon>Dorylaimia</taxon>
        <taxon>Mermithida</taxon>
        <taxon>Mermithoidea</taxon>
        <taxon>Mermithidae</taxon>
        <taxon>Romanomermis</taxon>
    </lineage>
</organism>
<dbReference type="AlphaFoldDB" id="A0A915KIC9"/>
<reference evidence="2" key="1">
    <citation type="submission" date="2022-11" db="UniProtKB">
        <authorList>
            <consortium name="WormBaseParasite"/>
        </authorList>
    </citation>
    <scope>IDENTIFICATION</scope>
</reference>
<keyword evidence="1" id="KW-1185">Reference proteome</keyword>
<evidence type="ECO:0000313" key="1">
    <source>
        <dbReference type="Proteomes" id="UP000887565"/>
    </source>
</evidence>
<protein>
    <submittedName>
        <fullName evidence="2">Uncharacterized protein</fullName>
    </submittedName>
</protein>
<proteinExistence type="predicted"/>
<evidence type="ECO:0000313" key="2">
    <source>
        <dbReference type="WBParaSite" id="nRc.2.0.1.t38155-RA"/>
    </source>
</evidence>
<name>A0A915KIC9_ROMCU</name>
<dbReference type="WBParaSite" id="nRc.2.0.1.t38155-RA">
    <property type="protein sequence ID" value="nRc.2.0.1.t38155-RA"/>
    <property type="gene ID" value="nRc.2.0.1.g38155"/>
</dbReference>
<dbReference type="Proteomes" id="UP000887565">
    <property type="component" value="Unplaced"/>
</dbReference>